<dbReference type="GO" id="GO:0005524">
    <property type="term" value="F:ATP binding"/>
    <property type="evidence" value="ECO:0007669"/>
    <property type="project" value="UniProtKB-KW"/>
</dbReference>
<dbReference type="PIRSF" id="PIRSF000530">
    <property type="entry name" value="Galactokinase"/>
    <property type="match status" value="1"/>
</dbReference>
<dbReference type="GO" id="GO:0005829">
    <property type="term" value="C:cytosol"/>
    <property type="evidence" value="ECO:0007669"/>
    <property type="project" value="TreeGrafter"/>
</dbReference>
<dbReference type="GO" id="GO:0006012">
    <property type="term" value="P:galactose metabolic process"/>
    <property type="evidence" value="ECO:0007669"/>
    <property type="project" value="InterPro"/>
</dbReference>
<evidence type="ECO:0000256" key="1">
    <source>
        <dbReference type="ARBA" id="ARBA00006566"/>
    </source>
</evidence>
<dbReference type="Gene3D" id="3.30.70.890">
    <property type="entry name" value="GHMP kinase, C-terminal domain"/>
    <property type="match status" value="1"/>
</dbReference>
<evidence type="ECO:0000256" key="2">
    <source>
        <dbReference type="ARBA" id="ARBA00022679"/>
    </source>
</evidence>
<feature type="domain" description="GHMP kinase N-terminal" evidence="6">
    <location>
        <begin position="129"/>
        <end position="216"/>
    </location>
</feature>
<dbReference type="GO" id="GO:0004335">
    <property type="term" value="F:galactokinase activity"/>
    <property type="evidence" value="ECO:0007669"/>
    <property type="project" value="InterPro"/>
</dbReference>
<proteinExistence type="inferred from homology"/>
<dbReference type="InterPro" id="IPR020568">
    <property type="entry name" value="Ribosomal_Su5_D2-typ_SF"/>
</dbReference>
<accession>A0A9D1KQ34</accession>
<gene>
    <name evidence="8" type="ORF">IAA60_05220</name>
</gene>
<evidence type="ECO:0000259" key="7">
    <source>
        <dbReference type="Pfam" id="PF10509"/>
    </source>
</evidence>
<reference evidence="8" key="1">
    <citation type="submission" date="2020-10" db="EMBL/GenBank/DDBJ databases">
        <authorList>
            <person name="Gilroy R."/>
        </authorList>
    </citation>
    <scope>NUCLEOTIDE SEQUENCE</scope>
    <source>
        <strain evidence="8">CHK181-108</strain>
    </source>
</reference>
<dbReference type="PROSITE" id="PS00627">
    <property type="entry name" value="GHMP_KINASES_ATP"/>
    <property type="match status" value="1"/>
</dbReference>
<feature type="non-terminal residue" evidence="8">
    <location>
        <position position="328"/>
    </location>
</feature>
<keyword evidence="2" id="KW-0808">Transferase</keyword>
<dbReference type="Pfam" id="PF00288">
    <property type="entry name" value="GHMP_kinases_N"/>
    <property type="match status" value="1"/>
</dbReference>
<dbReference type="InterPro" id="IPR006204">
    <property type="entry name" value="GHMP_kinase_N_dom"/>
</dbReference>
<name>A0A9D1KQ34_9FIRM</name>
<evidence type="ECO:0000313" key="8">
    <source>
        <dbReference type="EMBL" id="HIT85290.1"/>
    </source>
</evidence>
<dbReference type="EMBL" id="DVLU01000050">
    <property type="protein sequence ID" value="HIT85290.1"/>
    <property type="molecule type" value="Genomic_DNA"/>
</dbReference>
<sequence>MYSTEKIKKGLAEGAFDEQMKYLYSCGDDGARGCAERYADVIAGFEKTFGAADELALFSAPGRTEIGGNHTDHQHGCVLAASVNLDVIAAAALNGTNTIRIQSKGYKMDVVDLDDLEINEAQFDKAIALIRGVVKKFVDAGVEVRGFDAYTISNVLKGSGLSSSAAFEVLVGTMINGMFADGRISPVGIAKFGQYAENVYFGKPSGLLDQMASSVGSVVAMDFADTEKPVVEKAELDLAGMGYALCIIDSGADHADLTHEYAAVPAEMKAVAAYFGKEYLREVDKNDFLANIKNIREKLGNDRAVLRAFHFFRDTQFAVDEAAALKAK</sequence>
<dbReference type="PRINTS" id="PR00959">
    <property type="entry name" value="MEVGALKINASE"/>
</dbReference>
<dbReference type="InterPro" id="IPR006203">
    <property type="entry name" value="GHMP_knse_ATP-bd_CS"/>
</dbReference>
<dbReference type="PRINTS" id="PR00473">
    <property type="entry name" value="GALCTOKINASE"/>
</dbReference>
<dbReference type="InterPro" id="IPR019539">
    <property type="entry name" value="GalKase_N"/>
</dbReference>
<feature type="domain" description="Galactokinase N-terminal" evidence="7">
    <location>
        <begin position="45"/>
        <end position="92"/>
    </location>
</feature>
<dbReference type="InterPro" id="IPR000705">
    <property type="entry name" value="Galactokinase"/>
</dbReference>
<keyword evidence="4" id="KW-0418">Kinase</keyword>
<organism evidence="8 9">
    <name type="scientific">Candidatus Ornithomonoglobus intestinigallinarum</name>
    <dbReference type="NCBI Taxonomy" id="2840894"/>
    <lineage>
        <taxon>Bacteria</taxon>
        <taxon>Bacillati</taxon>
        <taxon>Bacillota</taxon>
        <taxon>Clostridia</taxon>
        <taxon>Candidatus Ornithomonoglobus</taxon>
    </lineage>
</organism>
<dbReference type="InterPro" id="IPR014721">
    <property type="entry name" value="Ribsml_uS5_D2-typ_fold_subgr"/>
</dbReference>
<comment type="caution">
    <text evidence="8">The sequence shown here is derived from an EMBL/GenBank/DDBJ whole genome shotgun (WGS) entry which is preliminary data.</text>
</comment>
<evidence type="ECO:0000256" key="4">
    <source>
        <dbReference type="ARBA" id="ARBA00022777"/>
    </source>
</evidence>
<reference evidence="8" key="2">
    <citation type="journal article" date="2021" name="PeerJ">
        <title>Extensive microbial diversity within the chicken gut microbiome revealed by metagenomics and culture.</title>
        <authorList>
            <person name="Gilroy R."/>
            <person name="Ravi A."/>
            <person name="Getino M."/>
            <person name="Pursley I."/>
            <person name="Horton D.L."/>
            <person name="Alikhan N.F."/>
            <person name="Baker D."/>
            <person name="Gharbi K."/>
            <person name="Hall N."/>
            <person name="Watson M."/>
            <person name="Adriaenssens E.M."/>
            <person name="Foster-Nyarko E."/>
            <person name="Jarju S."/>
            <person name="Secka A."/>
            <person name="Antonio M."/>
            <person name="Oren A."/>
            <person name="Chaudhuri R.R."/>
            <person name="La Ragione R."/>
            <person name="Hildebrand F."/>
            <person name="Pallen M.J."/>
        </authorList>
    </citation>
    <scope>NUCLEOTIDE SEQUENCE</scope>
    <source>
        <strain evidence="8">CHK181-108</strain>
    </source>
</reference>
<dbReference type="InterPro" id="IPR006206">
    <property type="entry name" value="Mevalonate/galactokinase"/>
</dbReference>
<dbReference type="InterPro" id="IPR036554">
    <property type="entry name" value="GHMP_kinase_C_sf"/>
</dbReference>
<dbReference type="Gene3D" id="3.30.230.10">
    <property type="match status" value="1"/>
</dbReference>
<evidence type="ECO:0000256" key="3">
    <source>
        <dbReference type="ARBA" id="ARBA00022741"/>
    </source>
</evidence>
<protein>
    <submittedName>
        <fullName evidence="8">Galactokinase</fullName>
    </submittedName>
</protein>
<evidence type="ECO:0000313" key="9">
    <source>
        <dbReference type="Proteomes" id="UP000824165"/>
    </source>
</evidence>
<comment type="similarity">
    <text evidence="1">Belongs to the GHMP kinase family. GalK subfamily.</text>
</comment>
<dbReference type="PANTHER" id="PTHR10457">
    <property type="entry name" value="MEVALONATE KINASE/GALACTOKINASE"/>
    <property type="match status" value="1"/>
</dbReference>
<dbReference type="AlphaFoldDB" id="A0A9D1KQ34"/>
<keyword evidence="3" id="KW-0547">Nucleotide-binding</keyword>
<dbReference type="Pfam" id="PF10509">
    <property type="entry name" value="GalKase_gal_bdg"/>
    <property type="match status" value="1"/>
</dbReference>
<dbReference type="SUPFAM" id="SSF54211">
    <property type="entry name" value="Ribosomal protein S5 domain 2-like"/>
    <property type="match status" value="1"/>
</dbReference>
<dbReference type="SUPFAM" id="SSF55060">
    <property type="entry name" value="GHMP Kinase, C-terminal domain"/>
    <property type="match status" value="1"/>
</dbReference>
<keyword evidence="5" id="KW-0067">ATP-binding</keyword>
<evidence type="ECO:0000259" key="6">
    <source>
        <dbReference type="Pfam" id="PF00288"/>
    </source>
</evidence>
<evidence type="ECO:0000256" key="5">
    <source>
        <dbReference type="ARBA" id="ARBA00022840"/>
    </source>
</evidence>
<dbReference type="Proteomes" id="UP000824165">
    <property type="component" value="Unassembled WGS sequence"/>
</dbReference>
<dbReference type="PANTHER" id="PTHR10457:SF7">
    <property type="entry name" value="GALACTOKINASE-RELATED"/>
    <property type="match status" value="1"/>
</dbReference>